<keyword evidence="6 10" id="KW-1133">Transmembrane helix</keyword>
<name>H1HPS5_9BACT</name>
<evidence type="ECO:0000313" key="12">
    <source>
        <dbReference type="Proteomes" id="UP000003167"/>
    </source>
</evidence>
<sequence>MQFESLLFLVCLVGLCALFWSFPSRWQTLRKVILLVASYGFYGLLDWRFPVFLLLATVSAYVCGAYLLKFEEERPRRGKPIVIGYVAVCIVLLFIFKYLTFFAGSFASVFGQQGPTFRLLLPIGLSFYLFMSVSYVIDCYRKTITKTPTLLDFSVYVGFFPHLVAGPIDRARNFIPQLSSIGIFDSGLFTEGLRQMLYGYFKKLVIADNLNVIVGAVWSSYDQQNSLVILVGAIAYSIQIYTDFSGYSDIAIGTGKLFGIRMMRNFSFPYFSRTVSEFWRGWHISLTSWFTEYLYIPLGGNRKGTRRTIFNTLIVFTLCGLWHGANWTFVVWGFLCGVLFIPLLLNAGSKARWKSTPLQLNAVNIGHMLLVFGGITLCWIFFRSDSLAQAFDILRCLVVNVGRPVSFGFVSITMAPVFFLLLLMFVCMEWAGHSRDFGLLFVQGKPRLYRWSVYVVLLFAIFFYFHSGDGQFIYQNF</sequence>
<dbReference type="GO" id="GO:0042121">
    <property type="term" value="P:alginic acid biosynthetic process"/>
    <property type="evidence" value="ECO:0007669"/>
    <property type="project" value="InterPro"/>
</dbReference>
<keyword evidence="8 9" id="KW-0012">Acyltransferase</keyword>
<keyword evidence="5 10" id="KW-0812">Transmembrane</keyword>
<feature type="transmembrane region" description="Helical" evidence="10">
    <location>
        <begin position="308"/>
        <end position="325"/>
    </location>
</feature>
<gene>
    <name evidence="11" type="ORF">HMPREF9944_02250</name>
</gene>
<keyword evidence="4 9" id="KW-0808">Transferase</keyword>
<keyword evidence="12" id="KW-1185">Reference proteome</keyword>
<comment type="subcellular location">
    <subcellularLocation>
        <location evidence="1">Cell membrane</location>
        <topology evidence="1">Multi-pass membrane protein</topology>
    </subcellularLocation>
</comment>
<dbReference type="InterPro" id="IPR051085">
    <property type="entry name" value="MB_O-acyltransferase"/>
</dbReference>
<dbReference type="Pfam" id="PF03062">
    <property type="entry name" value="MBOAT"/>
    <property type="match status" value="1"/>
</dbReference>
<dbReference type="GO" id="GO:0005886">
    <property type="term" value="C:plasma membrane"/>
    <property type="evidence" value="ECO:0007669"/>
    <property type="project" value="UniProtKB-SubCell"/>
</dbReference>
<proteinExistence type="inferred from homology"/>
<evidence type="ECO:0008006" key="13">
    <source>
        <dbReference type="Google" id="ProtNLM"/>
    </source>
</evidence>
<feature type="transmembrane region" description="Helical" evidence="10">
    <location>
        <begin position="331"/>
        <end position="348"/>
    </location>
</feature>
<evidence type="ECO:0000313" key="11">
    <source>
        <dbReference type="EMBL" id="EHO67149.1"/>
    </source>
</evidence>
<dbReference type="GO" id="GO:0016746">
    <property type="term" value="F:acyltransferase activity"/>
    <property type="evidence" value="ECO:0007669"/>
    <property type="project" value="UniProtKB-KW"/>
</dbReference>
<dbReference type="OrthoDB" id="9805788at2"/>
<dbReference type="RefSeq" id="WP_008566238.1">
    <property type="nucleotide sequence ID" value="NZ_JH594509.1"/>
</dbReference>
<dbReference type="PANTHER" id="PTHR13285:SF23">
    <property type="entry name" value="TEICHOIC ACID D-ALANYLTRANSFERASE"/>
    <property type="match status" value="1"/>
</dbReference>
<protein>
    <recommendedName>
        <fullName evidence="13">MBOAT family protein</fullName>
    </recommendedName>
</protein>
<reference evidence="11 12" key="1">
    <citation type="submission" date="2011-12" db="EMBL/GenBank/DDBJ databases">
        <title>The Genome Sequence of Prevotella maculosa OT 289.</title>
        <authorList>
            <consortium name="The Broad Institute Genome Sequencing Platform"/>
            <person name="Earl A."/>
            <person name="Ward D."/>
            <person name="Feldgarden M."/>
            <person name="Gevers D."/>
            <person name="Izard J."/>
            <person name="Blanton J.M."/>
            <person name="Mathney J."/>
            <person name="Tanner A.C."/>
            <person name="Dewhirst F.E."/>
            <person name="Young S.K."/>
            <person name="Zeng Q."/>
            <person name="Gargeya S."/>
            <person name="Fitzgerald M."/>
            <person name="Haas B."/>
            <person name="Abouelleil A."/>
            <person name="Alvarado L."/>
            <person name="Arachchi H.M."/>
            <person name="Berlin A."/>
            <person name="Chapman S.B."/>
            <person name="Gearin G."/>
            <person name="Goldberg J."/>
            <person name="Griggs A."/>
            <person name="Gujja S."/>
            <person name="Hansen M."/>
            <person name="Heiman D."/>
            <person name="Howarth C."/>
            <person name="Larimer J."/>
            <person name="Lui A."/>
            <person name="MacDonald P.J.P."/>
            <person name="McCowen C."/>
            <person name="Montmayeur A."/>
            <person name="Murphy C."/>
            <person name="Neiman D."/>
            <person name="Pearson M."/>
            <person name="Priest M."/>
            <person name="Roberts A."/>
            <person name="Saif S."/>
            <person name="Shea T."/>
            <person name="Sisk P."/>
            <person name="Stolte C."/>
            <person name="Sykes S."/>
            <person name="Wortman J."/>
            <person name="Nusbaum C."/>
            <person name="Birren B."/>
        </authorList>
    </citation>
    <scope>NUCLEOTIDE SEQUENCE [LARGE SCALE GENOMIC DNA]</scope>
    <source>
        <strain evidence="11 12">OT 289</strain>
    </source>
</reference>
<evidence type="ECO:0000256" key="9">
    <source>
        <dbReference type="PIRNR" id="PIRNR016636"/>
    </source>
</evidence>
<dbReference type="PANTHER" id="PTHR13285">
    <property type="entry name" value="ACYLTRANSFERASE"/>
    <property type="match status" value="1"/>
</dbReference>
<dbReference type="Proteomes" id="UP000003167">
    <property type="component" value="Unassembled WGS sequence"/>
</dbReference>
<feature type="transmembrane region" description="Helical" evidence="10">
    <location>
        <begin position="407"/>
        <end position="427"/>
    </location>
</feature>
<accession>H1HPS5</accession>
<dbReference type="HOGENOM" id="CLU_025255_1_3_10"/>
<dbReference type="AlphaFoldDB" id="H1HPS5"/>
<dbReference type="STRING" id="999422.HMPREF9944_02250"/>
<evidence type="ECO:0000256" key="3">
    <source>
        <dbReference type="ARBA" id="ARBA00022475"/>
    </source>
</evidence>
<feature type="transmembrane region" description="Helical" evidence="10">
    <location>
        <begin position="360"/>
        <end position="382"/>
    </location>
</feature>
<comment type="similarity">
    <text evidence="2 9">Belongs to the membrane-bound acyltransferase family.</text>
</comment>
<evidence type="ECO:0000256" key="1">
    <source>
        <dbReference type="ARBA" id="ARBA00004651"/>
    </source>
</evidence>
<evidence type="ECO:0000256" key="8">
    <source>
        <dbReference type="ARBA" id="ARBA00023315"/>
    </source>
</evidence>
<evidence type="ECO:0000256" key="6">
    <source>
        <dbReference type="ARBA" id="ARBA00022989"/>
    </source>
</evidence>
<evidence type="ECO:0000256" key="2">
    <source>
        <dbReference type="ARBA" id="ARBA00010323"/>
    </source>
</evidence>
<dbReference type="EMBL" id="AGEK01000037">
    <property type="protein sequence ID" value="EHO67149.1"/>
    <property type="molecule type" value="Genomic_DNA"/>
</dbReference>
<feature type="transmembrane region" description="Helical" evidence="10">
    <location>
        <begin position="119"/>
        <end position="137"/>
    </location>
</feature>
<feature type="transmembrane region" description="Helical" evidence="10">
    <location>
        <begin position="47"/>
        <end position="68"/>
    </location>
</feature>
<dbReference type="PIRSF" id="PIRSF016636">
    <property type="entry name" value="AlgI_DltB"/>
    <property type="match status" value="1"/>
</dbReference>
<comment type="caution">
    <text evidence="11">The sequence shown here is derived from an EMBL/GenBank/DDBJ whole genome shotgun (WGS) entry which is preliminary data.</text>
</comment>
<feature type="transmembrane region" description="Helical" evidence="10">
    <location>
        <begin position="80"/>
        <end position="99"/>
    </location>
</feature>
<dbReference type="InterPro" id="IPR004299">
    <property type="entry name" value="MBOAT_fam"/>
</dbReference>
<feature type="transmembrane region" description="Helical" evidence="10">
    <location>
        <begin position="448"/>
        <end position="467"/>
    </location>
</feature>
<dbReference type="InterPro" id="IPR028362">
    <property type="entry name" value="AlgI"/>
</dbReference>
<evidence type="ECO:0000256" key="4">
    <source>
        <dbReference type="ARBA" id="ARBA00022679"/>
    </source>
</evidence>
<evidence type="ECO:0000256" key="7">
    <source>
        <dbReference type="ARBA" id="ARBA00023136"/>
    </source>
</evidence>
<evidence type="ECO:0000256" key="5">
    <source>
        <dbReference type="ARBA" id="ARBA00022692"/>
    </source>
</evidence>
<keyword evidence="3 9" id="KW-1003">Cell membrane</keyword>
<dbReference type="InterPro" id="IPR024194">
    <property type="entry name" value="Ac/AlaTfrase_AlgI/DltB"/>
</dbReference>
<evidence type="ECO:0000256" key="10">
    <source>
        <dbReference type="SAM" id="Phobius"/>
    </source>
</evidence>
<dbReference type="PIRSF" id="PIRSF500217">
    <property type="entry name" value="AlgI"/>
    <property type="match status" value="1"/>
</dbReference>
<keyword evidence="7 9" id="KW-0472">Membrane</keyword>
<dbReference type="PATRIC" id="fig|999422.3.peg.2281"/>
<organism evidence="11 12">
    <name type="scientific">Segatella maculosa OT 289</name>
    <dbReference type="NCBI Taxonomy" id="999422"/>
    <lineage>
        <taxon>Bacteria</taxon>
        <taxon>Pseudomonadati</taxon>
        <taxon>Bacteroidota</taxon>
        <taxon>Bacteroidia</taxon>
        <taxon>Bacteroidales</taxon>
        <taxon>Prevotellaceae</taxon>
        <taxon>Segatella</taxon>
    </lineage>
</organism>